<evidence type="ECO:0000313" key="3">
    <source>
        <dbReference type="Proteomes" id="UP000325440"/>
    </source>
</evidence>
<evidence type="ECO:0000256" key="1">
    <source>
        <dbReference type="SAM" id="MobiDB-lite"/>
    </source>
</evidence>
<protein>
    <submittedName>
        <fullName evidence="2">Uncharacterized protein</fullName>
    </submittedName>
</protein>
<name>A0A5E4NKI4_9HEMI</name>
<organism evidence="2 3">
    <name type="scientific">Cinara cedri</name>
    <dbReference type="NCBI Taxonomy" id="506608"/>
    <lineage>
        <taxon>Eukaryota</taxon>
        <taxon>Metazoa</taxon>
        <taxon>Ecdysozoa</taxon>
        <taxon>Arthropoda</taxon>
        <taxon>Hexapoda</taxon>
        <taxon>Insecta</taxon>
        <taxon>Pterygota</taxon>
        <taxon>Neoptera</taxon>
        <taxon>Paraneoptera</taxon>
        <taxon>Hemiptera</taxon>
        <taxon>Sternorrhyncha</taxon>
        <taxon>Aphidomorpha</taxon>
        <taxon>Aphidoidea</taxon>
        <taxon>Aphididae</taxon>
        <taxon>Lachninae</taxon>
        <taxon>Cinara</taxon>
    </lineage>
</organism>
<gene>
    <name evidence="2" type="ORF">CINCED_3A020633</name>
</gene>
<dbReference type="AlphaFoldDB" id="A0A5E4NKI4"/>
<sequence>MEEHSGSDNESIMPGKDKKPINIKQGFLTGGPWTLRRSVESNSEVHKVGVRFLKLPKYKFISNYSMVFIDKGLSTGCIQGSEMLDSICHYISL</sequence>
<keyword evidence="3" id="KW-1185">Reference proteome</keyword>
<evidence type="ECO:0000313" key="2">
    <source>
        <dbReference type="EMBL" id="VVC45314.1"/>
    </source>
</evidence>
<dbReference type="Proteomes" id="UP000325440">
    <property type="component" value="Unassembled WGS sequence"/>
</dbReference>
<proteinExistence type="predicted"/>
<accession>A0A5E4NKI4</accession>
<reference evidence="2 3" key="1">
    <citation type="submission" date="2019-08" db="EMBL/GenBank/DDBJ databases">
        <authorList>
            <person name="Alioto T."/>
            <person name="Alioto T."/>
            <person name="Gomez Garrido J."/>
        </authorList>
    </citation>
    <scope>NUCLEOTIDE SEQUENCE [LARGE SCALE GENOMIC DNA]</scope>
</reference>
<feature type="region of interest" description="Disordered" evidence="1">
    <location>
        <begin position="1"/>
        <end position="23"/>
    </location>
</feature>
<dbReference type="EMBL" id="CABPRJ010002399">
    <property type="protein sequence ID" value="VVC45314.1"/>
    <property type="molecule type" value="Genomic_DNA"/>
</dbReference>